<feature type="domain" description="HTH tetR-type" evidence="3">
    <location>
        <begin position="2"/>
        <end position="62"/>
    </location>
</feature>
<dbReference type="GO" id="GO:0000976">
    <property type="term" value="F:transcription cis-regulatory region binding"/>
    <property type="evidence" value="ECO:0007669"/>
    <property type="project" value="TreeGrafter"/>
</dbReference>
<dbReference type="SUPFAM" id="SSF46689">
    <property type="entry name" value="Homeodomain-like"/>
    <property type="match status" value="1"/>
</dbReference>
<dbReference type="EMBL" id="QRGR01000020">
    <property type="protein sequence ID" value="RDV13853.1"/>
    <property type="molecule type" value="Genomic_DNA"/>
</dbReference>
<gene>
    <name evidence="4" type="ORF">DXT99_17650</name>
</gene>
<dbReference type="PANTHER" id="PTHR30055">
    <property type="entry name" value="HTH-TYPE TRANSCRIPTIONAL REGULATOR RUTR"/>
    <property type="match status" value="1"/>
</dbReference>
<evidence type="ECO:0000313" key="5">
    <source>
        <dbReference type="Proteomes" id="UP000256708"/>
    </source>
</evidence>
<proteinExistence type="predicted"/>
<dbReference type="OrthoDB" id="9785164at2"/>
<evidence type="ECO:0000256" key="1">
    <source>
        <dbReference type="ARBA" id="ARBA00023125"/>
    </source>
</evidence>
<feature type="DNA-binding region" description="H-T-H motif" evidence="2">
    <location>
        <begin position="25"/>
        <end position="44"/>
    </location>
</feature>
<dbReference type="PROSITE" id="PS50977">
    <property type="entry name" value="HTH_TETR_2"/>
    <property type="match status" value="1"/>
</dbReference>
<dbReference type="Gene3D" id="1.10.357.10">
    <property type="entry name" value="Tetracycline Repressor, domain 2"/>
    <property type="match status" value="1"/>
</dbReference>
<dbReference type="InterPro" id="IPR009057">
    <property type="entry name" value="Homeodomain-like_sf"/>
</dbReference>
<keyword evidence="1 2" id="KW-0238">DNA-binding</keyword>
<dbReference type="PANTHER" id="PTHR30055:SF233">
    <property type="entry name" value="REGULATORY PROTEIN TETR"/>
    <property type="match status" value="1"/>
</dbReference>
<dbReference type="RefSeq" id="WP_115566901.1">
    <property type="nucleotide sequence ID" value="NZ_QRGR01000020.1"/>
</dbReference>
<sequence length="189" mass="21382">MSDNRATILDCSLSLFAAKGYDAVGVQQIVEAAGIKKPTLYHYFGSKRGVLEALMQEQFTPFLARIKEAATYNGDLPLTLQRVVESYFQFAMREPTLYQMHLAAWYGNPESEASQVITPAIREQHQLLETLFQQAAKNHGNMRDRHQVYAATFLGMINTYVVQASHHQVELNAETVKKALQQFSYGIYS</sequence>
<reference evidence="5" key="1">
    <citation type="submission" date="2018-08" db="EMBL/GenBank/DDBJ databases">
        <authorList>
            <person name="Liu Z.-W."/>
            <person name="Du Z.-J."/>
        </authorList>
    </citation>
    <scope>NUCLEOTIDE SEQUENCE [LARGE SCALE GENOMIC DNA]</scope>
    <source>
        <strain evidence="5">H4X</strain>
    </source>
</reference>
<dbReference type="InterPro" id="IPR050109">
    <property type="entry name" value="HTH-type_TetR-like_transc_reg"/>
</dbReference>
<dbReference type="PRINTS" id="PR00455">
    <property type="entry name" value="HTHTETR"/>
</dbReference>
<dbReference type="InterPro" id="IPR001647">
    <property type="entry name" value="HTH_TetR"/>
</dbReference>
<name>A0A3D8L935_9BACT</name>
<evidence type="ECO:0000256" key="2">
    <source>
        <dbReference type="PROSITE-ProRule" id="PRU00335"/>
    </source>
</evidence>
<keyword evidence="5" id="KW-1185">Reference proteome</keyword>
<evidence type="ECO:0000259" key="3">
    <source>
        <dbReference type="PROSITE" id="PS50977"/>
    </source>
</evidence>
<evidence type="ECO:0000313" key="4">
    <source>
        <dbReference type="EMBL" id="RDV13853.1"/>
    </source>
</evidence>
<comment type="caution">
    <text evidence="4">The sequence shown here is derived from an EMBL/GenBank/DDBJ whole genome shotgun (WGS) entry which is preliminary data.</text>
</comment>
<dbReference type="SUPFAM" id="SSF48498">
    <property type="entry name" value="Tetracyclin repressor-like, C-terminal domain"/>
    <property type="match status" value="1"/>
</dbReference>
<protein>
    <submittedName>
        <fullName evidence="4">TetR/AcrR family transcriptional regulator</fullName>
    </submittedName>
</protein>
<dbReference type="Proteomes" id="UP000256708">
    <property type="component" value="Unassembled WGS sequence"/>
</dbReference>
<dbReference type="InterPro" id="IPR036271">
    <property type="entry name" value="Tet_transcr_reg_TetR-rel_C_sf"/>
</dbReference>
<dbReference type="GO" id="GO:0003700">
    <property type="term" value="F:DNA-binding transcription factor activity"/>
    <property type="evidence" value="ECO:0007669"/>
    <property type="project" value="TreeGrafter"/>
</dbReference>
<organism evidence="4 5">
    <name type="scientific">Pontibacter diazotrophicus</name>
    <dbReference type="NCBI Taxonomy" id="1400979"/>
    <lineage>
        <taxon>Bacteria</taxon>
        <taxon>Pseudomonadati</taxon>
        <taxon>Bacteroidota</taxon>
        <taxon>Cytophagia</taxon>
        <taxon>Cytophagales</taxon>
        <taxon>Hymenobacteraceae</taxon>
        <taxon>Pontibacter</taxon>
    </lineage>
</organism>
<dbReference type="Pfam" id="PF00440">
    <property type="entry name" value="TetR_N"/>
    <property type="match status" value="1"/>
</dbReference>
<dbReference type="AlphaFoldDB" id="A0A3D8L935"/>
<accession>A0A3D8L935</accession>